<keyword evidence="2" id="KW-0479">Metal-binding</keyword>
<evidence type="ECO:0000256" key="1">
    <source>
        <dbReference type="ARBA" id="ARBA00010617"/>
    </source>
</evidence>
<protein>
    <recommendedName>
        <fullName evidence="7">Cytochrome P450</fullName>
    </recommendedName>
</protein>
<feature type="non-terminal residue" evidence="5">
    <location>
        <position position="215"/>
    </location>
</feature>
<dbReference type="EMBL" id="BTGU01017016">
    <property type="protein sequence ID" value="GMN73219.1"/>
    <property type="molecule type" value="Genomic_DNA"/>
</dbReference>
<accession>A0AA88JG33</accession>
<sequence length="215" mass="24259">MEMILLPISHPVVVSLFLITSVFLFFICSKSSGKTKPLPSPPSLPIIGNLHQLGTHPHRSFRALSDKYGPLMLLQLGRVPTLVISSLDMVREIIKNHDVAFSNRPKTTATDIFLYGGKDVAFCSYGEYWRHARKISVLELLSLKKVQMFQFVRDEEVTLLIDRIRRACDGDSRVLVNLSEILISASNNIVSRCILGQRFAEENGRSMFGELSRRV</sequence>
<dbReference type="GO" id="GO:0005506">
    <property type="term" value="F:iron ion binding"/>
    <property type="evidence" value="ECO:0007669"/>
    <property type="project" value="InterPro"/>
</dbReference>
<dbReference type="Pfam" id="PF00067">
    <property type="entry name" value="p450"/>
    <property type="match status" value="1"/>
</dbReference>
<dbReference type="PANTHER" id="PTHR47955:SF15">
    <property type="entry name" value="CYTOCHROME P450 71A2-LIKE"/>
    <property type="match status" value="1"/>
</dbReference>
<keyword evidence="6" id="KW-1185">Reference proteome</keyword>
<evidence type="ECO:0000256" key="3">
    <source>
        <dbReference type="ARBA" id="ARBA00023004"/>
    </source>
</evidence>
<keyword evidence="4" id="KW-1133">Transmembrane helix</keyword>
<name>A0AA88JG33_FICCA</name>
<evidence type="ECO:0008006" key="7">
    <source>
        <dbReference type="Google" id="ProtNLM"/>
    </source>
</evidence>
<gene>
    <name evidence="5" type="ORF">TIFTF001_055325</name>
</gene>
<dbReference type="GO" id="GO:0020037">
    <property type="term" value="F:heme binding"/>
    <property type="evidence" value="ECO:0007669"/>
    <property type="project" value="InterPro"/>
</dbReference>
<comment type="similarity">
    <text evidence="1">Belongs to the cytochrome P450 family.</text>
</comment>
<feature type="transmembrane region" description="Helical" evidence="4">
    <location>
        <begin position="12"/>
        <end position="29"/>
    </location>
</feature>
<dbReference type="Proteomes" id="UP001187192">
    <property type="component" value="Unassembled WGS sequence"/>
</dbReference>
<dbReference type="GO" id="GO:0016705">
    <property type="term" value="F:oxidoreductase activity, acting on paired donors, with incorporation or reduction of molecular oxygen"/>
    <property type="evidence" value="ECO:0007669"/>
    <property type="project" value="InterPro"/>
</dbReference>
<organism evidence="5 6">
    <name type="scientific">Ficus carica</name>
    <name type="common">Common fig</name>
    <dbReference type="NCBI Taxonomy" id="3494"/>
    <lineage>
        <taxon>Eukaryota</taxon>
        <taxon>Viridiplantae</taxon>
        <taxon>Streptophyta</taxon>
        <taxon>Embryophyta</taxon>
        <taxon>Tracheophyta</taxon>
        <taxon>Spermatophyta</taxon>
        <taxon>Magnoliopsida</taxon>
        <taxon>eudicotyledons</taxon>
        <taxon>Gunneridae</taxon>
        <taxon>Pentapetalae</taxon>
        <taxon>rosids</taxon>
        <taxon>fabids</taxon>
        <taxon>Rosales</taxon>
        <taxon>Moraceae</taxon>
        <taxon>Ficeae</taxon>
        <taxon>Ficus</taxon>
    </lineage>
</organism>
<evidence type="ECO:0000256" key="2">
    <source>
        <dbReference type="ARBA" id="ARBA00022723"/>
    </source>
</evidence>
<evidence type="ECO:0000256" key="4">
    <source>
        <dbReference type="SAM" id="Phobius"/>
    </source>
</evidence>
<dbReference type="AlphaFoldDB" id="A0AA88JG33"/>
<dbReference type="InterPro" id="IPR001128">
    <property type="entry name" value="Cyt_P450"/>
</dbReference>
<dbReference type="Gene3D" id="1.10.630.10">
    <property type="entry name" value="Cytochrome P450"/>
    <property type="match status" value="1"/>
</dbReference>
<dbReference type="GO" id="GO:0004497">
    <property type="term" value="F:monooxygenase activity"/>
    <property type="evidence" value="ECO:0007669"/>
    <property type="project" value="InterPro"/>
</dbReference>
<evidence type="ECO:0000313" key="5">
    <source>
        <dbReference type="EMBL" id="GMN73219.1"/>
    </source>
</evidence>
<dbReference type="PRINTS" id="PR00463">
    <property type="entry name" value="EP450I"/>
</dbReference>
<evidence type="ECO:0000313" key="6">
    <source>
        <dbReference type="Proteomes" id="UP001187192"/>
    </source>
</evidence>
<dbReference type="SUPFAM" id="SSF48264">
    <property type="entry name" value="Cytochrome P450"/>
    <property type="match status" value="1"/>
</dbReference>
<dbReference type="InterPro" id="IPR002401">
    <property type="entry name" value="Cyt_P450_E_grp-I"/>
</dbReference>
<reference evidence="5" key="1">
    <citation type="submission" date="2023-07" db="EMBL/GenBank/DDBJ databases">
        <title>draft genome sequence of fig (Ficus carica).</title>
        <authorList>
            <person name="Takahashi T."/>
            <person name="Nishimura K."/>
        </authorList>
    </citation>
    <scope>NUCLEOTIDE SEQUENCE</scope>
</reference>
<keyword evidence="3" id="KW-0408">Iron</keyword>
<comment type="caution">
    <text evidence="5">The sequence shown here is derived from an EMBL/GenBank/DDBJ whole genome shotgun (WGS) entry which is preliminary data.</text>
</comment>
<keyword evidence="4" id="KW-0812">Transmembrane</keyword>
<dbReference type="InterPro" id="IPR036396">
    <property type="entry name" value="Cyt_P450_sf"/>
</dbReference>
<dbReference type="PANTHER" id="PTHR47955">
    <property type="entry name" value="CYTOCHROME P450 FAMILY 71 PROTEIN"/>
    <property type="match status" value="1"/>
</dbReference>
<proteinExistence type="inferred from homology"/>
<keyword evidence="4" id="KW-0472">Membrane</keyword>